<reference evidence="2 3" key="1">
    <citation type="submission" date="2017-09" db="EMBL/GenBank/DDBJ databases">
        <title>The Catabolism of 3,6-Dichlorosalicylic acid is Initiated by the Cytochrome P450 Monooxygenase DsmABC in Rhizorhabdus dicambivorans Ndbn-20.</title>
        <authorList>
            <person name="Na L."/>
        </authorList>
    </citation>
    <scope>NUCLEOTIDE SEQUENCE [LARGE SCALE GENOMIC DNA]</scope>
    <source>
        <strain evidence="2 3">Ndbn-20m</strain>
    </source>
</reference>
<dbReference type="AlphaFoldDB" id="A0A2A4FRY5"/>
<feature type="transmembrane region" description="Helical" evidence="1">
    <location>
        <begin position="65"/>
        <end position="85"/>
    </location>
</feature>
<keyword evidence="1" id="KW-0812">Transmembrane</keyword>
<evidence type="ECO:0000256" key="1">
    <source>
        <dbReference type="SAM" id="Phobius"/>
    </source>
</evidence>
<keyword evidence="1" id="KW-0472">Membrane</keyword>
<evidence type="ECO:0000313" key="3">
    <source>
        <dbReference type="Proteomes" id="UP000218934"/>
    </source>
</evidence>
<keyword evidence="3" id="KW-1185">Reference proteome</keyword>
<proteinExistence type="predicted"/>
<gene>
    <name evidence="2" type="ORF">COO09_19920</name>
</gene>
<sequence length="106" mass="11498">MAFLANYWRRFDLIMISDKENRPFPALKAIWHGSCNVVCIGRGGREKGSQTMFDTSLSLSEAQRFLLAVGGGLLFSLACLAAALGPVDANCFCKSATVSIDRPVLL</sequence>
<accession>A0A2A4FRY5</accession>
<evidence type="ECO:0000313" key="2">
    <source>
        <dbReference type="EMBL" id="PCE40480.1"/>
    </source>
</evidence>
<protein>
    <submittedName>
        <fullName evidence="2">Uncharacterized protein</fullName>
    </submittedName>
</protein>
<organism evidence="2 3">
    <name type="scientific">Rhizorhabdus dicambivorans</name>
    <dbReference type="NCBI Taxonomy" id="1850238"/>
    <lineage>
        <taxon>Bacteria</taxon>
        <taxon>Pseudomonadati</taxon>
        <taxon>Pseudomonadota</taxon>
        <taxon>Alphaproteobacteria</taxon>
        <taxon>Sphingomonadales</taxon>
        <taxon>Sphingomonadaceae</taxon>
        <taxon>Rhizorhabdus</taxon>
    </lineage>
</organism>
<name>A0A2A4FRY5_9SPHN</name>
<keyword evidence="1" id="KW-1133">Transmembrane helix</keyword>
<dbReference type="Proteomes" id="UP000218934">
    <property type="component" value="Unassembled WGS sequence"/>
</dbReference>
<comment type="caution">
    <text evidence="2">The sequence shown here is derived from an EMBL/GenBank/DDBJ whole genome shotgun (WGS) entry which is preliminary data.</text>
</comment>
<dbReference type="EMBL" id="NWUF01000027">
    <property type="protein sequence ID" value="PCE40480.1"/>
    <property type="molecule type" value="Genomic_DNA"/>
</dbReference>